<dbReference type="Proteomes" id="UP000309788">
    <property type="component" value="Unassembled WGS sequence"/>
</dbReference>
<organism evidence="1 2">
    <name type="scientific">Dyadobacter sediminis</name>
    <dbReference type="NCBI Taxonomy" id="1493691"/>
    <lineage>
        <taxon>Bacteria</taxon>
        <taxon>Pseudomonadati</taxon>
        <taxon>Bacteroidota</taxon>
        <taxon>Cytophagia</taxon>
        <taxon>Cytophagales</taxon>
        <taxon>Spirosomataceae</taxon>
        <taxon>Dyadobacter</taxon>
    </lineage>
</organism>
<dbReference type="PANTHER" id="PTHR38471:SF2">
    <property type="entry name" value="FOUR HELIX BUNDLE PROTEIN"/>
    <property type="match status" value="1"/>
</dbReference>
<protein>
    <submittedName>
        <fullName evidence="1">Four helix bundle protein</fullName>
    </submittedName>
</protein>
<comment type="caution">
    <text evidence="1">The sequence shown here is derived from an EMBL/GenBank/DDBJ whole genome shotgun (WGS) entry which is preliminary data.</text>
</comment>
<dbReference type="Pfam" id="PF05635">
    <property type="entry name" value="23S_rRNA_IVP"/>
    <property type="match status" value="1"/>
</dbReference>
<dbReference type="AlphaFoldDB" id="A0A5R9K5S5"/>
<dbReference type="EMBL" id="VCEI01000031">
    <property type="protein sequence ID" value="TLU89011.1"/>
    <property type="molecule type" value="Genomic_DNA"/>
</dbReference>
<dbReference type="Gene3D" id="1.20.1440.60">
    <property type="entry name" value="23S rRNA-intervening sequence"/>
    <property type="match status" value="1"/>
</dbReference>
<dbReference type="NCBIfam" id="TIGR02436">
    <property type="entry name" value="four helix bundle protein"/>
    <property type="match status" value="1"/>
</dbReference>
<evidence type="ECO:0000313" key="1">
    <source>
        <dbReference type="EMBL" id="TLU89011.1"/>
    </source>
</evidence>
<evidence type="ECO:0000313" key="2">
    <source>
        <dbReference type="Proteomes" id="UP000309788"/>
    </source>
</evidence>
<dbReference type="RefSeq" id="WP_138283726.1">
    <property type="nucleotide sequence ID" value="NZ_BMGE01000004.1"/>
</dbReference>
<dbReference type="InterPro" id="IPR012657">
    <property type="entry name" value="23S_rRNA-intervening_sequence"/>
</dbReference>
<sequence>MKLEDLQIYKMAMQLGEEVWSLVEPWSYYVKDTLGKQLVRSADSVAANISEGFGRYHYKENLNFCFYSRGSLRETLTWLTKAKYRNLITLEKFEELSQLCETLSVKLNNYIKTIGKAGKVQL</sequence>
<dbReference type="InterPro" id="IPR036583">
    <property type="entry name" value="23S_rRNA_IVS_sf"/>
</dbReference>
<reference evidence="1 2" key="1">
    <citation type="submission" date="2019-05" db="EMBL/GenBank/DDBJ databases">
        <authorList>
            <person name="Qu J.-H."/>
        </authorList>
    </citation>
    <scope>NUCLEOTIDE SEQUENCE [LARGE SCALE GENOMIC DNA]</scope>
    <source>
        <strain evidence="1 2">Z12</strain>
    </source>
</reference>
<dbReference type="OrthoDB" id="9811959at2"/>
<gene>
    <name evidence="1" type="ORF">FEM55_23270</name>
</gene>
<dbReference type="CDD" id="cd16377">
    <property type="entry name" value="23S_rRNA_IVP_like"/>
    <property type="match status" value="1"/>
</dbReference>
<dbReference type="SUPFAM" id="SSF158446">
    <property type="entry name" value="IVS-encoded protein-like"/>
    <property type="match status" value="1"/>
</dbReference>
<name>A0A5R9K5S5_9BACT</name>
<keyword evidence="2" id="KW-1185">Reference proteome</keyword>
<dbReference type="PANTHER" id="PTHR38471">
    <property type="entry name" value="FOUR HELIX BUNDLE PROTEIN"/>
    <property type="match status" value="1"/>
</dbReference>
<proteinExistence type="predicted"/>
<accession>A0A5R9K5S5</accession>